<comment type="caution">
    <text evidence="1">The sequence shown here is derived from an EMBL/GenBank/DDBJ whole genome shotgun (WGS) entry which is preliminary data.</text>
</comment>
<dbReference type="RefSeq" id="WP_111347056.1">
    <property type="nucleotide sequence ID" value="NZ_QLII01000001.1"/>
</dbReference>
<evidence type="ECO:0000313" key="2">
    <source>
        <dbReference type="Proteomes" id="UP000249016"/>
    </source>
</evidence>
<gene>
    <name evidence="1" type="ORF">HMF3257_27325</name>
</gene>
<proteinExistence type="predicted"/>
<dbReference type="Proteomes" id="UP000249016">
    <property type="component" value="Unassembled WGS sequence"/>
</dbReference>
<dbReference type="PANTHER" id="PTHR37489">
    <property type="entry name" value="DUF3500 DOMAIN-CONTAINING PROTEIN"/>
    <property type="match status" value="1"/>
</dbReference>
<dbReference type="OrthoDB" id="581140at2"/>
<dbReference type="PANTHER" id="PTHR37489:SF1">
    <property type="entry name" value="DUF3500 DOMAIN-CONTAINING PROTEIN"/>
    <property type="match status" value="1"/>
</dbReference>
<evidence type="ECO:0008006" key="3">
    <source>
        <dbReference type="Google" id="ProtNLM"/>
    </source>
</evidence>
<dbReference type="EMBL" id="QLII01000001">
    <property type="protein sequence ID" value="RAI76963.1"/>
    <property type="molecule type" value="Genomic_DNA"/>
</dbReference>
<accession>A0A327NQN2</accession>
<dbReference type="InterPro" id="IPR021889">
    <property type="entry name" value="DUF3500"/>
</dbReference>
<sequence length="374" mass="42796">MKYPFFLFGCLIASQLHVLGQVAPSPKTLPVQQRVKDEMTDAGNLFLGMLTPEQRQKATYAFDNEERFNWHYVPRERKGLPLKQMTPEQRTAAMAMLKTALSLQGYEKATSIIDMENVLRVIDNRPPNDVYRDPENYSFTFFGDPASKEPWSWRIEGHHLSLQFIAVAGKVIAQTPTFFGSNPAVLKFDSSMADKRMSDPRVASLPQKGKAIFKQETEKAFALLKTLNPDQRKQAILDAVAYPEMVTSNKRKASLERMDGVRMADMNAEQRKLFMDLLQTYLTNYRITLAKQQLDKLEKNGLDNLRFGWAGDQTPTLGEGKGWYYRIHGPTILIEYDNTQTNANHIHTVVRDLTNDWGEDLLQEHYKNSSHGKD</sequence>
<dbReference type="AlphaFoldDB" id="A0A327NQN2"/>
<name>A0A327NQN2_9BACT</name>
<keyword evidence="2" id="KW-1185">Reference proteome</keyword>
<reference evidence="1 2" key="1">
    <citation type="submission" date="2018-06" db="EMBL/GenBank/DDBJ databases">
        <title>Spirosoma sp. HMF3257 Genome sequencing and assembly.</title>
        <authorList>
            <person name="Kang H."/>
            <person name="Cha I."/>
            <person name="Kim H."/>
            <person name="Kang J."/>
            <person name="Joh K."/>
        </authorList>
    </citation>
    <scope>NUCLEOTIDE SEQUENCE [LARGE SCALE GENOMIC DNA]</scope>
    <source>
        <strain evidence="1 2">HMF3257</strain>
    </source>
</reference>
<organism evidence="1 2">
    <name type="scientific">Spirosoma telluris</name>
    <dbReference type="NCBI Taxonomy" id="2183553"/>
    <lineage>
        <taxon>Bacteria</taxon>
        <taxon>Pseudomonadati</taxon>
        <taxon>Bacteroidota</taxon>
        <taxon>Cytophagia</taxon>
        <taxon>Cytophagales</taxon>
        <taxon>Cytophagaceae</taxon>
        <taxon>Spirosoma</taxon>
    </lineage>
</organism>
<evidence type="ECO:0000313" key="1">
    <source>
        <dbReference type="EMBL" id="RAI76963.1"/>
    </source>
</evidence>
<dbReference type="Pfam" id="PF12006">
    <property type="entry name" value="DUF3500"/>
    <property type="match status" value="1"/>
</dbReference>
<protein>
    <recommendedName>
        <fullName evidence="3">DUF3500 domain-containing protein</fullName>
    </recommendedName>
</protein>